<evidence type="ECO:0000256" key="1">
    <source>
        <dbReference type="ARBA" id="ARBA00004123"/>
    </source>
</evidence>
<evidence type="ECO:0000256" key="3">
    <source>
        <dbReference type="ARBA" id="ARBA00022771"/>
    </source>
</evidence>
<feature type="compositionally biased region" description="Basic and acidic residues" evidence="7">
    <location>
        <begin position="730"/>
        <end position="748"/>
    </location>
</feature>
<feature type="compositionally biased region" description="Basic and acidic residues" evidence="7">
    <location>
        <begin position="946"/>
        <end position="956"/>
    </location>
</feature>
<dbReference type="PROSITE" id="PS51282">
    <property type="entry name" value="DWNN"/>
    <property type="match status" value="1"/>
</dbReference>
<dbReference type="GO" id="GO:0003676">
    <property type="term" value="F:nucleic acid binding"/>
    <property type="evidence" value="ECO:0007669"/>
    <property type="project" value="InterPro"/>
</dbReference>
<feature type="compositionally biased region" description="Basic and acidic residues" evidence="7">
    <location>
        <begin position="990"/>
        <end position="1003"/>
    </location>
</feature>
<evidence type="ECO:0000256" key="6">
    <source>
        <dbReference type="PROSITE-ProRule" id="PRU00047"/>
    </source>
</evidence>
<protein>
    <submittedName>
        <fullName evidence="11">E3 ubiquitin-protein ligase RBBP6</fullName>
    </submittedName>
</protein>
<dbReference type="CDD" id="cd16620">
    <property type="entry name" value="vRING-HC-C4C4_RBBP6"/>
    <property type="match status" value="1"/>
</dbReference>
<feature type="compositionally biased region" description="Basic and acidic residues" evidence="7">
    <location>
        <begin position="1056"/>
        <end position="1106"/>
    </location>
</feature>
<dbReference type="Pfam" id="PF13696">
    <property type="entry name" value="zf-CCHC_2"/>
    <property type="match status" value="1"/>
</dbReference>
<dbReference type="InterPro" id="IPR014891">
    <property type="entry name" value="DWNN_domain"/>
</dbReference>
<feature type="compositionally biased region" description="Polar residues" evidence="7">
    <location>
        <begin position="464"/>
        <end position="473"/>
    </location>
</feature>
<dbReference type="EMBL" id="WKFB01000043">
    <property type="protein sequence ID" value="KAF6737977.1"/>
    <property type="molecule type" value="Genomic_DNA"/>
</dbReference>
<name>A0A834KZP4_ORYME</name>
<feature type="compositionally biased region" description="Basic and acidic residues" evidence="7">
    <location>
        <begin position="1178"/>
        <end position="1216"/>
    </location>
</feature>
<dbReference type="GO" id="GO:0008270">
    <property type="term" value="F:zinc ion binding"/>
    <property type="evidence" value="ECO:0007669"/>
    <property type="project" value="UniProtKB-KW"/>
</dbReference>
<dbReference type="SMART" id="SM00184">
    <property type="entry name" value="RING"/>
    <property type="match status" value="1"/>
</dbReference>
<comment type="caution">
    <text evidence="11">The sequence shown here is derived from an EMBL/GenBank/DDBJ whole genome shotgun (WGS) entry which is preliminary data.</text>
</comment>
<feature type="compositionally biased region" description="Basic and acidic residues" evidence="7">
    <location>
        <begin position="880"/>
        <end position="921"/>
    </location>
</feature>
<keyword evidence="5" id="KW-0539">Nucleus</keyword>
<proteinExistence type="predicted"/>
<keyword evidence="3 6" id="KW-0863">Zinc-finger</keyword>
<gene>
    <name evidence="11" type="ORF">FQA47_016373</name>
</gene>
<evidence type="ECO:0000313" key="11">
    <source>
        <dbReference type="EMBL" id="KAF6737977.1"/>
    </source>
</evidence>
<dbReference type="GO" id="GO:0006511">
    <property type="term" value="P:ubiquitin-dependent protein catabolic process"/>
    <property type="evidence" value="ECO:0007669"/>
    <property type="project" value="TreeGrafter"/>
</dbReference>
<evidence type="ECO:0000259" key="8">
    <source>
        <dbReference type="PROSITE" id="PS50089"/>
    </source>
</evidence>
<feature type="compositionally biased region" description="Basic and acidic residues" evidence="7">
    <location>
        <begin position="1239"/>
        <end position="1253"/>
    </location>
</feature>
<feature type="compositionally biased region" description="Polar residues" evidence="7">
    <location>
        <begin position="578"/>
        <end position="596"/>
    </location>
</feature>
<evidence type="ECO:0000256" key="7">
    <source>
        <dbReference type="SAM" id="MobiDB-lite"/>
    </source>
</evidence>
<feature type="compositionally biased region" description="Low complexity" evidence="7">
    <location>
        <begin position="1392"/>
        <end position="1401"/>
    </location>
</feature>
<dbReference type="Gene3D" id="4.10.60.10">
    <property type="entry name" value="Zinc finger, CCHC-type"/>
    <property type="match status" value="1"/>
</dbReference>
<dbReference type="Gene3D" id="3.10.20.90">
    <property type="entry name" value="Phosphatidylinositol 3-kinase Catalytic Subunit, Chain A, domain 1"/>
    <property type="match status" value="1"/>
</dbReference>
<dbReference type="InterPro" id="IPR036875">
    <property type="entry name" value="Znf_CCHC_sf"/>
</dbReference>
<dbReference type="InterPro" id="IPR033489">
    <property type="entry name" value="RBBP6"/>
</dbReference>
<sequence length="1479" mass="165619">MAHIHYKFSSKLSYDTVVFDGPHITLTDLKRRIMGREKLRAADCDLQITNAQTKEEYTEDEELIPKGSSVIVRRIPISGVKSSSSSKTLNTERSHGQAQHSFGASRAQMEDQSSTKALSFFAKMQMANLVDADVPEEDKIKFMMNQSSYSTMNLNTKLGTVLPENYTCFRCGNAGHHIRNCPTSGDKNFEAPQRLKKSTGIPRSFMVEVDDPNIKGVMVTNCGRYAIPAIDAEAYAIGKKERPPFVPQEQPKSESEDEPVPDELLCLICHDLLDDAVVIHCCGNSYCDDCIRTSLLDSEDHVCPTCGQSSVSPDSLTANKFLRQAVNNFKKERVGVNSSRKKPSIAQALNSTPIPGPAPPPLKQLLQPPPMQQDSPMNRLKASKPSSSRAPDVVVPVAADPTCANSSAKSSPPLVQSLATAEPETEGKNDSSAVSPDKDPPDGLSGLVSEVNQTQETEVKEKPSSTASTDPVMTSSSTWDGTLSSSGFSSGGLTESNSQQLRNASSSSSPSFSFLSPFCPNSLASAPIPVHQPNSAYPPGYQPATNTWTLPPRDAPPSALIPKEWYGYHRNERDRPSPSHSNLKTSQSYALSSTHSRVSHRDSHPRSYPSTYSFGYKRPPSSTSSSSSPRGGYHSRSNSSSDQQKSRHHTRHPLKGSALRSRSSKRRGERSGREAGGPPRADADVANSRLELDIQLYLQWRKEFQDWYDKCYAHFYQLPFPPPPLPPHPQECHDSGRNSGRTNDRSPLSERSSFSRSPSSQSSTDSRSTTSRSSSNSCSDKASEGHSPPSRTSSGGRHTPSNDKSQLRELPESSTEKNTEIPQQKPGGKQQLSPQTHNQREEKVFQRRGRGGASSPDQSRGENRTETVNKNPSDSVQPHIKLEKPLDKEKEQERKSKEEKSLQRNQSRKRESREKDQEEKKQRIKNSSKAETGRTEQKKIIRKRKREDSENLERRSGPQSSTSQKTAENPESNRNKKSQTPSDRKKKKVEKKERTSLTEKDIWEGGMKVMPQKKISININLEGKLKERNDEEKSSGFDMNVEEQTAEADKEEENQDGEKTENRTDEPKDSDKEQIRSNEKKASDYKEEECKLEEEHIQTKKEDLDLWHCAFSTAGEDETGKEAAEPVGAQKGDDVVQEGKAEPRSRESTSKRLHQGQKKSRDNRSCGGEGRLEKKRTGKMEENGQERDEATASESKEVPCVEKQKNEWTDEGRIKADSSSPAPVPPDPSEPKNNMETAEQSKQEQQRGRDRDLAPSSGRKRSLSPNRDEERRERSSRRRENDAQQESKRLKSGTREEERRKSTSVPKRNLPSLLSQEAERRDQQQHRGGHSSRKTSCTYKEKESSSISEVSSLPYHGASKTQRDNNRFHRATYHPSVNQREARSQPSPPPLFHFHSFSSLHRGGPDWPPTQHKSRNEKGERRSDGGQSASKERRCRRDEEERQRPGRSGDARSSESQGKKHKRETSHNWRSGQTREMQM</sequence>
<feature type="compositionally biased region" description="Polar residues" evidence="7">
    <location>
        <begin position="957"/>
        <end position="972"/>
    </location>
</feature>
<feature type="compositionally biased region" description="Basic and acidic residues" evidence="7">
    <location>
        <begin position="805"/>
        <end position="819"/>
    </location>
</feature>
<feature type="region of interest" description="Disordered" evidence="7">
    <location>
        <begin position="333"/>
        <end position="684"/>
    </location>
</feature>
<dbReference type="InterPro" id="IPR001878">
    <property type="entry name" value="Znf_CCHC"/>
</dbReference>
<dbReference type="PANTHER" id="PTHR15439:SF0">
    <property type="entry name" value="CELL DIVISION CYCLE AND APOPTOSIS REGULATOR PROTEIN 1-RELATED"/>
    <property type="match status" value="1"/>
</dbReference>
<dbReference type="GO" id="GO:0016567">
    <property type="term" value="P:protein ubiquitination"/>
    <property type="evidence" value="ECO:0007669"/>
    <property type="project" value="InterPro"/>
</dbReference>
<reference evidence="11" key="1">
    <citation type="journal article" name="BMC Genomics">
        <title>Long-read sequencing and de novo genome assembly of marine medaka (Oryzias melastigma).</title>
        <authorList>
            <person name="Liang P."/>
            <person name="Saqib H.S.A."/>
            <person name="Ni X."/>
            <person name="Shen Y."/>
        </authorList>
    </citation>
    <scope>NUCLEOTIDE SEQUENCE</scope>
    <source>
        <strain evidence="11">Bigg-433</strain>
    </source>
</reference>
<dbReference type="InterPro" id="IPR013083">
    <property type="entry name" value="Znf_RING/FYVE/PHD"/>
</dbReference>
<dbReference type="GO" id="GO:0005634">
    <property type="term" value="C:nucleus"/>
    <property type="evidence" value="ECO:0007669"/>
    <property type="project" value="UniProtKB-SubCell"/>
</dbReference>
<dbReference type="GO" id="GO:0006397">
    <property type="term" value="P:mRNA processing"/>
    <property type="evidence" value="ECO:0007669"/>
    <property type="project" value="InterPro"/>
</dbReference>
<feature type="compositionally biased region" description="Pro residues" evidence="7">
    <location>
        <begin position="354"/>
        <end position="371"/>
    </location>
</feature>
<feature type="compositionally biased region" description="Polar residues" evidence="7">
    <location>
        <begin position="403"/>
        <end position="419"/>
    </location>
</feature>
<comment type="subcellular location">
    <subcellularLocation>
        <location evidence="1">Nucleus</location>
    </subcellularLocation>
</comment>
<dbReference type="InterPro" id="IPR001841">
    <property type="entry name" value="Znf_RING"/>
</dbReference>
<feature type="compositionally biased region" description="Basic and acidic residues" evidence="7">
    <location>
        <begin position="1131"/>
        <end position="1150"/>
    </location>
</feature>
<dbReference type="Pfam" id="PF08783">
    <property type="entry name" value="DWNN"/>
    <property type="match status" value="1"/>
</dbReference>
<feature type="region of interest" description="Disordered" evidence="7">
    <location>
        <begin position="81"/>
        <end position="109"/>
    </location>
</feature>
<dbReference type="PANTHER" id="PTHR15439">
    <property type="entry name" value="RETINOBLASTOMA-BINDING PROTEIN 6"/>
    <property type="match status" value="1"/>
</dbReference>
<dbReference type="PROSITE" id="PS50158">
    <property type="entry name" value="ZF_CCHC"/>
    <property type="match status" value="1"/>
</dbReference>
<dbReference type="FunFam" id="3.10.20.90:FF:000070">
    <property type="entry name" value="E3 ubiquitin-protein ligase RBBP6 isoform X2"/>
    <property type="match status" value="1"/>
</dbReference>
<feature type="compositionally biased region" description="Low complexity" evidence="7">
    <location>
        <begin position="390"/>
        <end position="401"/>
    </location>
</feature>
<dbReference type="SMART" id="SM01180">
    <property type="entry name" value="DWNN"/>
    <property type="match status" value="1"/>
</dbReference>
<evidence type="ECO:0000313" key="12">
    <source>
        <dbReference type="Proteomes" id="UP000646548"/>
    </source>
</evidence>
<dbReference type="Gene3D" id="3.30.40.10">
    <property type="entry name" value="Zinc/RING finger domain, C3HC4 (zinc finger)"/>
    <property type="match status" value="1"/>
</dbReference>
<evidence type="ECO:0000256" key="4">
    <source>
        <dbReference type="ARBA" id="ARBA00022833"/>
    </source>
</evidence>
<evidence type="ECO:0000259" key="9">
    <source>
        <dbReference type="PROSITE" id="PS50158"/>
    </source>
</evidence>
<feature type="compositionally biased region" description="Low complexity" evidence="7">
    <location>
        <begin position="615"/>
        <end position="643"/>
    </location>
</feature>
<dbReference type="SUPFAM" id="SSF57756">
    <property type="entry name" value="Retrovirus zinc finger-like domains"/>
    <property type="match status" value="1"/>
</dbReference>
<feature type="domain" description="RING-type" evidence="8">
    <location>
        <begin position="266"/>
        <end position="306"/>
    </location>
</feature>
<feature type="compositionally biased region" description="Polar residues" evidence="7">
    <location>
        <begin position="1468"/>
        <end position="1479"/>
    </location>
</feature>
<accession>A0A834KZP4</accession>
<evidence type="ECO:0000256" key="5">
    <source>
        <dbReference type="ARBA" id="ARBA00023242"/>
    </source>
</evidence>
<feature type="compositionally biased region" description="Basic and acidic residues" evidence="7">
    <location>
        <begin position="1414"/>
        <end position="1453"/>
    </location>
</feature>
<feature type="compositionally biased region" description="Low complexity" evidence="7">
    <location>
        <begin position="749"/>
        <end position="780"/>
    </location>
</feature>
<feature type="domain" description="DWNN" evidence="10">
    <location>
        <begin position="4"/>
        <end position="76"/>
    </location>
</feature>
<feature type="compositionally biased region" description="Low complexity" evidence="7">
    <location>
        <begin position="474"/>
        <end position="523"/>
    </location>
</feature>
<evidence type="ECO:0000256" key="2">
    <source>
        <dbReference type="ARBA" id="ARBA00022723"/>
    </source>
</evidence>
<organism evidence="11 12">
    <name type="scientific">Oryzias melastigma</name>
    <name type="common">Marine medaka</name>
    <dbReference type="NCBI Taxonomy" id="30732"/>
    <lineage>
        <taxon>Eukaryota</taxon>
        <taxon>Metazoa</taxon>
        <taxon>Chordata</taxon>
        <taxon>Craniata</taxon>
        <taxon>Vertebrata</taxon>
        <taxon>Euteleostomi</taxon>
        <taxon>Actinopterygii</taxon>
        <taxon>Neopterygii</taxon>
        <taxon>Teleostei</taxon>
        <taxon>Neoteleostei</taxon>
        <taxon>Acanthomorphata</taxon>
        <taxon>Ovalentaria</taxon>
        <taxon>Atherinomorphae</taxon>
        <taxon>Beloniformes</taxon>
        <taxon>Adrianichthyidae</taxon>
        <taxon>Oryziinae</taxon>
        <taxon>Oryzias</taxon>
    </lineage>
</organism>
<dbReference type="PROSITE" id="PS50089">
    <property type="entry name" value="ZF_RING_2"/>
    <property type="match status" value="1"/>
</dbReference>
<feature type="domain" description="CCHC-type" evidence="9">
    <location>
        <begin position="168"/>
        <end position="182"/>
    </location>
</feature>
<dbReference type="SUPFAM" id="SSF57850">
    <property type="entry name" value="RING/U-box"/>
    <property type="match status" value="1"/>
</dbReference>
<feature type="compositionally biased region" description="Basic and acidic residues" evidence="7">
    <location>
        <begin position="566"/>
        <end position="577"/>
    </location>
</feature>
<feature type="compositionally biased region" description="Basic and acidic residues" evidence="7">
    <location>
        <begin position="1023"/>
        <end position="1035"/>
    </location>
</feature>
<dbReference type="SMART" id="SM00343">
    <property type="entry name" value="ZnF_C2HC"/>
    <property type="match status" value="1"/>
</dbReference>
<feature type="region of interest" description="Disordered" evidence="7">
    <location>
        <begin position="725"/>
        <end position="1479"/>
    </location>
</feature>
<dbReference type="InterPro" id="IPR025829">
    <property type="entry name" value="Zn_knuckle_CX2CX3GHX4C"/>
</dbReference>
<evidence type="ECO:0000259" key="10">
    <source>
        <dbReference type="PROSITE" id="PS51282"/>
    </source>
</evidence>
<keyword evidence="2" id="KW-0479">Metal-binding</keyword>
<feature type="compositionally biased region" description="Acidic residues" evidence="7">
    <location>
        <begin position="1040"/>
        <end position="1055"/>
    </location>
</feature>
<dbReference type="Proteomes" id="UP000646548">
    <property type="component" value="Unassembled WGS sequence"/>
</dbReference>
<keyword evidence="4" id="KW-0862">Zinc</keyword>
<dbReference type="GO" id="GO:0061630">
    <property type="term" value="F:ubiquitin protein ligase activity"/>
    <property type="evidence" value="ECO:0007669"/>
    <property type="project" value="InterPro"/>
</dbReference>
<feature type="compositionally biased region" description="Basic and acidic residues" evidence="7">
    <location>
        <begin position="1266"/>
        <end position="1301"/>
    </location>
</feature>